<dbReference type="Proteomes" id="UP000070544">
    <property type="component" value="Unassembled WGS sequence"/>
</dbReference>
<dbReference type="OrthoDB" id="3784at2759"/>
<keyword evidence="2" id="KW-1185">Reference proteome</keyword>
<dbReference type="Gene3D" id="3.40.50.2000">
    <property type="entry name" value="Glycogen Phosphorylase B"/>
    <property type="match status" value="1"/>
</dbReference>
<accession>A0A139AN85</accession>
<dbReference type="Pfam" id="PF13692">
    <property type="entry name" value="Glyco_trans_1_4"/>
    <property type="match status" value="1"/>
</dbReference>
<dbReference type="PANTHER" id="PTHR45947:SF3">
    <property type="entry name" value="SULFOQUINOVOSYL TRANSFERASE SQD2"/>
    <property type="match status" value="1"/>
</dbReference>
<name>A0A139AN85_GONPJ</name>
<dbReference type="AlphaFoldDB" id="A0A139AN85"/>
<dbReference type="InterPro" id="IPR050194">
    <property type="entry name" value="Glycosyltransferase_grp1"/>
</dbReference>
<protein>
    <submittedName>
        <fullName evidence="1">Glycosyltransferase family 4 protein</fullName>
    </submittedName>
</protein>
<proteinExistence type="predicted"/>
<organism evidence="1 2">
    <name type="scientific">Gonapodya prolifera (strain JEL478)</name>
    <name type="common">Monoblepharis prolifera</name>
    <dbReference type="NCBI Taxonomy" id="1344416"/>
    <lineage>
        <taxon>Eukaryota</taxon>
        <taxon>Fungi</taxon>
        <taxon>Fungi incertae sedis</taxon>
        <taxon>Chytridiomycota</taxon>
        <taxon>Chytridiomycota incertae sedis</taxon>
        <taxon>Monoblepharidomycetes</taxon>
        <taxon>Monoblepharidales</taxon>
        <taxon>Gonapodyaceae</taxon>
        <taxon>Gonapodya</taxon>
    </lineage>
</organism>
<evidence type="ECO:0000313" key="1">
    <source>
        <dbReference type="EMBL" id="KXS17955.1"/>
    </source>
</evidence>
<dbReference type="EMBL" id="KQ965744">
    <property type="protein sequence ID" value="KXS17955.1"/>
    <property type="molecule type" value="Genomic_DNA"/>
</dbReference>
<dbReference type="PANTHER" id="PTHR45947">
    <property type="entry name" value="SULFOQUINOVOSYL TRANSFERASE SQD2"/>
    <property type="match status" value="1"/>
</dbReference>
<dbReference type="SUPFAM" id="SSF53756">
    <property type="entry name" value="UDP-Glycosyltransferase/glycogen phosphorylase"/>
    <property type="match status" value="1"/>
</dbReference>
<gene>
    <name evidence="1" type="ORF">M427DRAFT_133101</name>
</gene>
<evidence type="ECO:0000313" key="2">
    <source>
        <dbReference type="Proteomes" id="UP000070544"/>
    </source>
</evidence>
<sequence length="330" mass="36940">MPSYNLTCDWEWRSGRVAWALHARVAVSKHLKSYLLEVVRAGHTALCKPITVNESIVGRAFASPLEEQHKIHVIPPPFVPAQGRKLSPSNTSDLVRSGPIVLFVGRLDEQKDPMLWLDVGSFILKNASHSQPRLVIAGGGPMEREVMERLYGLNEAQTTVYGEEPSDFHRYVDLLGPQSRENLTRIFTRGDSVLLSTSRNEGVPLVLIDAAANGVPVVTLQCGAIEEIFDRLPTPTFVPETPRTHAVKRHALGSIVALNCIALAGMNSGDRHRVVETLAKEVMWWLSKLKERGTAHFLKEKRSSILNVRTTFGVDRFNREWRELLAELFK</sequence>
<reference evidence="1 2" key="1">
    <citation type="journal article" date="2015" name="Genome Biol. Evol.">
        <title>Phylogenomic analyses indicate that early fungi evolved digesting cell walls of algal ancestors of land plants.</title>
        <authorList>
            <person name="Chang Y."/>
            <person name="Wang S."/>
            <person name="Sekimoto S."/>
            <person name="Aerts A.L."/>
            <person name="Choi C."/>
            <person name="Clum A."/>
            <person name="LaButti K.M."/>
            <person name="Lindquist E.A."/>
            <person name="Yee Ngan C."/>
            <person name="Ohm R.A."/>
            <person name="Salamov A.A."/>
            <person name="Grigoriev I.V."/>
            <person name="Spatafora J.W."/>
            <person name="Berbee M.L."/>
        </authorList>
    </citation>
    <scope>NUCLEOTIDE SEQUENCE [LARGE SCALE GENOMIC DNA]</scope>
    <source>
        <strain evidence="1 2">JEL478</strain>
    </source>
</reference>
<keyword evidence="1" id="KW-0808">Transferase</keyword>
<dbReference type="GO" id="GO:0016757">
    <property type="term" value="F:glycosyltransferase activity"/>
    <property type="evidence" value="ECO:0007669"/>
    <property type="project" value="TreeGrafter"/>
</dbReference>